<dbReference type="SUPFAM" id="SSF55729">
    <property type="entry name" value="Acyl-CoA N-acyltransferases (Nat)"/>
    <property type="match status" value="1"/>
</dbReference>
<proteinExistence type="predicted"/>
<dbReference type="CDD" id="cd04301">
    <property type="entry name" value="NAT_SF"/>
    <property type="match status" value="1"/>
</dbReference>
<keyword evidence="2" id="KW-0012">Acyltransferase</keyword>
<keyword evidence="4" id="KW-0687">Ribonucleoprotein</keyword>
<gene>
    <name evidence="4" type="ORF">BC751_1046</name>
</gene>
<evidence type="ECO:0000313" key="4">
    <source>
        <dbReference type="EMBL" id="RZS95513.1"/>
    </source>
</evidence>
<dbReference type="PANTHER" id="PTHR43420:SF47">
    <property type="entry name" value="N-ACETYLTRANSFERASE DOMAIN-CONTAINING PROTEIN"/>
    <property type="match status" value="1"/>
</dbReference>
<dbReference type="PROSITE" id="PS51186">
    <property type="entry name" value="GNAT"/>
    <property type="match status" value="1"/>
</dbReference>
<evidence type="ECO:0000313" key="5">
    <source>
        <dbReference type="Proteomes" id="UP000292209"/>
    </source>
</evidence>
<dbReference type="EMBL" id="SGXG01000001">
    <property type="protein sequence ID" value="RZS95513.1"/>
    <property type="molecule type" value="Genomic_DNA"/>
</dbReference>
<keyword evidence="5" id="KW-1185">Reference proteome</keyword>
<organism evidence="4 5">
    <name type="scientific">Cecembia calidifontis</name>
    <dbReference type="NCBI Taxonomy" id="1187080"/>
    <lineage>
        <taxon>Bacteria</taxon>
        <taxon>Pseudomonadati</taxon>
        <taxon>Bacteroidota</taxon>
        <taxon>Cytophagia</taxon>
        <taxon>Cytophagales</taxon>
        <taxon>Cyclobacteriaceae</taxon>
        <taxon>Cecembia</taxon>
    </lineage>
</organism>
<feature type="domain" description="N-acetyltransferase" evidence="3">
    <location>
        <begin position="4"/>
        <end position="173"/>
    </location>
</feature>
<dbReference type="Gene3D" id="3.40.630.30">
    <property type="match status" value="1"/>
</dbReference>
<sequence>MASIDIVKVDIKDLNTLQTIAKQTFIDAFEKANSPEHFQKYLDQAFSLEKLTTELLEPRSEFYFAKKGEHVLAYLKLNFGSAKNELQDGDAVEIERIYVSQAFQGQKIGELLLQKSIQIAKERMAAYLWLGVWSENPNAIRFYKKHGFVPFGEHVFQLGDDAQTDILMKLELKD</sequence>
<dbReference type="RefSeq" id="WP_130274591.1">
    <property type="nucleotide sequence ID" value="NZ_SGXG01000001.1"/>
</dbReference>
<comment type="caution">
    <text evidence="4">The sequence shown here is derived from an EMBL/GenBank/DDBJ whole genome shotgun (WGS) entry which is preliminary data.</text>
</comment>
<dbReference type="OrthoDB" id="7205533at2"/>
<dbReference type="Proteomes" id="UP000292209">
    <property type="component" value="Unassembled WGS sequence"/>
</dbReference>
<dbReference type="GO" id="GO:0016747">
    <property type="term" value="F:acyltransferase activity, transferring groups other than amino-acyl groups"/>
    <property type="evidence" value="ECO:0007669"/>
    <property type="project" value="InterPro"/>
</dbReference>
<reference evidence="4 5" key="1">
    <citation type="submission" date="2019-02" db="EMBL/GenBank/DDBJ databases">
        <title>Genomic Encyclopedia of Archaeal and Bacterial Type Strains, Phase II (KMG-II): from individual species to whole genera.</title>
        <authorList>
            <person name="Goeker M."/>
        </authorList>
    </citation>
    <scope>NUCLEOTIDE SEQUENCE [LARGE SCALE GENOMIC DNA]</scope>
    <source>
        <strain evidence="4 5">DSM 21411</strain>
    </source>
</reference>
<keyword evidence="1" id="KW-0808">Transferase</keyword>
<dbReference type="InterPro" id="IPR000182">
    <property type="entry name" value="GNAT_dom"/>
</dbReference>
<dbReference type="GO" id="GO:0005840">
    <property type="term" value="C:ribosome"/>
    <property type="evidence" value="ECO:0007669"/>
    <property type="project" value="UniProtKB-KW"/>
</dbReference>
<name>A0A4Q7P625_9BACT</name>
<protein>
    <submittedName>
        <fullName evidence="4">Ribosomal protein S18 acetylase RimI-like enzyme</fullName>
    </submittedName>
</protein>
<evidence type="ECO:0000256" key="1">
    <source>
        <dbReference type="ARBA" id="ARBA00022679"/>
    </source>
</evidence>
<evidence type="ECO:0000256" key="2">
    <source>
        <dbReference type="ARBA" id="ARBA00023315"/>
    </source>
</evidence>
<dbReference type="AlphaFoldDB" id="A0A4Q7P625"/>
<keyword evidence="4" id="KW-0689">Ribosomal protein</keyword>
<dbReference type="PANTHER" id="PTHR43420">
    <property type="entry name" value="ACETYLTRANSFERASE"/>
    <property type="match status" value="1"/>
</dbReference>
<dbReference type="InterPro" id="IPR016181">
    <property type="entry name" value="Acyl_CoA_acyltransferase"/>
</dbReference>
<dbReference type="InterPro" id="IPR050680">
    <property type="entry name" value="YpeA/RimI_acetyltransf"/>
</dbReference>
<evidence type="ECO:0000259" key="3">
    <source>
        <dbReference type="PROSITE" id="PS51186"/>
    </source>
</evidence>
<accession>A0A4Q7P625</accession>
<dbReference type="Pfam" id="PF00583">
    <property type="entry name" value="Acetyltransf_1"/>
    <property type="match status" value="1"/>
</dbReference>